<sequence>MSLVNPKIAGPLLIGYLLNWGLQGVLCAQAYSYYVAFPKDHTLLKFLVYGVLLLETLETGVATSDAFAIFASGFLDIFSPSRVHLMWLSVPIHSGIVGCIGQLFFASRIQKISKCWIATCCVVFLAVMTSASALACGVEYSKLSSLVDVTRPATITTRIWLASNVACSVVIASMMTYYTTRFIPVAKRFFQNSSACLSKQGLFQAPVVAVIDLVLYVASTDTTYHTVPALFMSKVYSNTMLVVFNNRMSIIGGRGDTDTGDPSSFSIAWLGSRWRRQRGSWGGLKKASPMDAIHVRTEVWTDPINLDRLELSYSNKESNEIPGGKKPELSHTGTDDSHIV</sequence>
<dbReference type="AlphaFoldDB" id="A0A9P5YHJ4"/>
<dbReference type="PANTHER" id="PTHR40465:SF1">
    <property type="entry name" value="DUF6534 DOMAIN-CONTAINING PROTEIN"/>
    <property type="match status" value="1"/>
</dbReference>
<dbReference type="PANTHER" id="PTHR40465">
    <property type="entry name" value="CHROMOSOME 1, WHOLE GENOME SHOTGUN SEQUENCE"/>
    <property type="match status" value="1"/>
</dbReference>
<gene>
    <name evidence="4" type="ORF">BDZ94DRAFT_1304945</name>
</gene>
<keyword evidence="2" id="KW-0472">Membrane</keyword>
<evidence type="ECO:0000256" key="2">
    <source>
        <dbReference type="SAM" id="Phobius"/>
    </source>
</evidence>
<feature type="transmembrane region" description="Helical" evidence="2">
    <location>
        <begin position="117"/>
        <end position="140"/>
    </location>
</feature>
<evidence type="ECO:0000259" key="3">
    <source>
        <dbReference type="Pfam" id="PF20152"/>
    </source>
</evidence>
<evidence type="ECO:0000256" key="1">
    <source>
        <dbReference type="SAM" id="MobiDB-lite"/>
    </source>
</evidence>
<feature type="transmembrane region" description="Helical" evidence="2">
    <location>
        <begin position="46"/>
        <end position="73"/>
    </location>
</feature>
<evidence type="ECO:0000313" key="4">
    <source>
        <dbReference type="EMBL" id="KAF9467735.1"/>
    </source>
</evidence>
<keyword evidence="2" id="KW-0812">Transmembrane</keyword>
<protein>
    <recommendedName>
        <fullName evidence="3">DUF6534 domain-containing protein</fullName>
    </recommendedName>
</protein>
<feature type="domain" description="DUF6534" evidence="3">
    <location>
        <begin position="165"/>
        <end position="248"/>
    </location>
</feature>
<keyword evidence="2" id="KW-1133">Transmembrane helix</keyword>
<accession>A0A9P5YHJ4</accession>
<proteinExistence type="predicted"/>
<feature type="region of interest" description="Disordered" evidence="1">
    <location>
        <begin position="316"/>
        <end position="340"/>
    </location>
</feature>
<feature type="transmembrane region" description="Helical" evidence="2">
    <location>
        <begin position="160"/>
        <end position="180"/>
    </location>
</feature>
<comment type="caution">
    <text evidence="4">The sequence shown here is derived from an EMBL/GenBank/DDBJ whole genome shotgun (WGS) entry which is preliminary data.</text>
</comment>
<evidence type="ECO:0000313" key="5">
    <source>
        <dbReference type="Proteomes" id="UP000807353"/>
    </source>
</evidence>
<feature type="compositionally biased region" description="Basic and acidic residues" evidence="1">
    <location>
        <begin position="317"/>
        <end position="340"/>
    </location>
</feature>
<keyword evidence="5" id="KW-1185">Reference proteome</keyword>
<reference evidence="4" key="1">
    <citation type="submission" date="2020-11" db="EMBL/GenBank/DDBJ databases">
        <authorList>
            <consortium name="DOE Joint Genome Institute"/>
            <person name="Ahrendt S."/>
            <person name="Riley R."/>
            <person name="Andreopoulos W."/>
            <person name="Labutti K."/>
            <person name="Pangilinan J."/>
            <person name="Ruiz-Duenas F.J."/>
            <person name="Barrasa J.M."/>
            <person name="Sanchez-Garcia M."/>
            <person name="Camarero S."/>
            <person name="Miyauchi S."/>
            <person name="Serrano A."/>
            <person name="Linde D."/>
            <person name="Babiker R."/>
            <person name="Drula E."/>
            <person name="Ayuso-Fernandez I."/>
            <person name="Pacheco R."/>
            <person name="Padilla G."/>
            <person name="Ferreira P."/>
            <person name="Barriuso J."/>
            <person name="Kellner H."/>
            <person name="Castanera R."/>
            <person name="Alfaro M."/>
            <person name="Ramirez L."/>
            <person name="Pisabarro A.G."/>
            <person name="Kuo A."/>
            <person name="Tritt A."/>
            <person name="Lipzen A."/>
            <person name="He G."/>
            <person name="Yan M."/>
            <person name="Ng V."/>
            <person name="Cullen D."/>
            <person name="Martin F."/>
            <person name="Rosso M.-N."/>
            <person name="Henrissat B."/>
            <person name="Hibbett D."/>
            <person name="Martinez A.T."/>
            <person name="Grigoriev I.V."/>
        </authorList>
    </citation>
    <scope>NUCLEOTIDE SEQUENCE</scope>
    <source>
        <strain evidence="4">CBS 247.69</strain>
    </source>
</reference>
<organism evidence="4 5">
    <name type="scientific">Collybia nuda</name>
    <dbReference type="NCBI Taxonomy" id="64659"/>
    <lineage>
        <taxon>Eukaryota</taxon>
        <taxon>Fungi</taxon>
        <taxon>Dikarya</taxon>
        <taxon>Basidiomycota</taxon>
        <taxon>Agaricomycotina</taxon>
        <taxon>Agaricomycetes</taxon>
        <taxon>Agaricomycetidae</taxon>
        <taxon>Agaricales</taxon>
        <taxon>Tricholomatineae</taxon>
        <taxon>Clitocybaceae</taxon>
        <taxon>Collybia</taxon>
    </lineage>
</organism>
<feature type="transmembrane region" description="Helical" evidence="2">
    <location>
        <begin position="85"/>
        <end position="105"/>
    </location>
</feature>
<feature type="transmembrane region" description="Helical" evidence="2">
    <location>
        <begin position="12"/>
        <end position="34"/>
    </location>
</feature>
<dbReference type="Proteomes" id="UP000807353">
    <property type="component" value="Unassembled WGS sequence"/>
</dbReference>
<dbReference type="EMBL" id="MU150235">
    <property type="protein sequence ID" value="KAF9467735.1"/>
    <property type="molecule type" value="Genomic_DNA"/>
</dbReference>
<name>A0A9P5YHJ4_9AGAR</name>
<dbReference type="Pfam" id="PF20152">
    <property type="entry name" value="DUF6534"/>
    <property type="match status" value="1"/>
</dbReference>
<dbReference type="InterPro" id="IPR045339">
    <property type="entry name" value="DUF6534"/>
</dbReference>